<proteinExistence type="inferred from homology"/>
<dbReference type="Proteomes" id="UP001215956">
    <property type="component" value="Unassembled WGS sequence"/>
</dbReference>
<dbReference type="SUPFAM" id="SSF54913">
    <property type="entry name" value="GlnB-like"/>
    <property type="match status" value="1"/>
</dbReference>
<dbReference type="RefSeq" id="WP_316968372.1">
    <property type="nucleotide sequence ID" value="NZ_JARFPL010000008.1"/>
</dbReference>
<dbReference type="InterPro" id="IPR017918">
    <property type="entry name" value="N-reg_PII_CS"/>
</dbReference>
<evidence type="ECO:0000313" key="2">
    <source>
        <dbReference type="EMBL" id="MDF0592664.1"/>
    </source>
</evidence>
<gene>
    <name evidence="2" type="ORF">P0O24_03600</name>
</gene>
<accession>A0ABT5XD90</accession>
<dbReference type="EMBL" id="JARFPL010000008">
    <property type="protein sequence ID" value="MDF0592664.1"/>
    <property type="molecule type" value="Genomic_DNA"/>
</dbReference>
<name>A0ABT5XD90_9EURY</name>
<evidence type="ECO:0000313" key="3">
    <source>
        <dbReference type="Proteomes" id="UP001215956"/>
    </source>
</evidence>
<dbReference type="InterPro" id="IPR011322">
    <property type="entry name" value="N-reg_PII-like_a/b"/>
</dbReference>
<dbReference type="PRINTS" id="PR00340">
    <property type="entry name" value="PIIGLNB"/>
</dbReference>
<comment type="caution">
    <text evidence="2">The sequence shown here is derived from an EMBL/GenBank/DDBJ whole genome shotgun (WGS) entry which is preliminary data.</text>
</comment>
<dbReference type="InterPro" id="IPR002187">
    <property type="entry name" value="N-reg_PII"/>
</dbReference>
<sequence length="112" mass="12437">MKKVEAIIRPERLSSVRKVLDKNGFPGMSATEIKGRGRQKGVSLQWRAGDYKVEFLPKVKLEVVVEDEDADRLIDLICDAAHTGEAGDGKIFVYPVVDVIRVRTRERGSGAV</sequence>
<reference evidence="2 3" key="1">
    <citation type="submission" date="2023-03" db="EMBL/GenBank/DDBJ databases">
        <title>Whole genome sequencing of Methanotrichaceae archaeon M04Ac.</title>
        <authorList>
            <person name="Khomyakova M.A."/>
            <person name="Merkel A.Y."/>
            <person name="Slobodkin A.I."/>
        </authorList>
    </citation>
    <scope>NUCLEOTIDE SEQUENCE [LARGE SCALE GENOMIC DNA]</scope>
    <source>
        <strain evidence="2 3">M04Ac</strain>
    </source>
</reference>
<comment type="similarity">
    <text evidence="1">Belongs to the P(II) protein family.</text>
</comment>
<dbReference type="Pfam" id="PF00543">
    <property type="entry name" value="P-II"/>
    <property type="match status" value="1"/>
</dbReference>
<dbReference type="PROSITE" id="PS51343">
    <property type="entry name" value="PII_GLNB_DOM"/>
    <property type="match status" value="1"/>
</dbReference>
<dbReference type="PROSITE" id="PS00638">
    <property type="entry name" value="PII_GLNB_CTER"/>
    <property type="match status" value="1"/>
</dbReference>
<keyword evidence="3" id="KW-1185">Reference proteome</keyword>
<protein>
    <submittedName>
        <fullName evidence="2">P-II family nitrogen regulator</fullName>
    </submittedName>
</protein>
<dbReference type="PANTHER" id="PTHR30115:SF11">
    <property type="entry name" value="NITROGEN REGULATORY PROTEIN P-II HOMOLOG"/>
    <property type="match status" value="1"/>
</dbReference>
<dbReference type="Gene3D" id="3.30.70.120">
    <property type="match status" value="1"/>
</dbReference>
<organism evidence="2 3">
    <name type="scientific">Candidatus Methanocrinis alkalitolerans</name>
    <dbReference type="NCBI Taxonomy" id="3033395"/>
    <lineage>
        <taxon>Archaea</taxon>
        <taxon>Methanobacteriati</taxon>
        <taxon>Methanobacteriota</taxon>
        <taxon>Stenosarchaea group</taxon>
        <taxon>Methanomicrobia</taxon>
        <taxon>Methanotrichales</taxon>
        <taxon>Methanotrichaceae</taxon>
        <taxon>Methanocrinis</taxon>
    </lineage>
</organism>
<dbReference type="InterPro" id="IPR015867">
    <property type="entry name" value="N-reg_PII/ATP_PRibTrfase_C"/>
</dbReference>
<dbReference type="PANTHER" id="PTHR30115">
    <property type="entry name" value="NITROGEN REGULATORY PROTEIN P-II"/>
    <property type="match status" value="1"/>
</dbReference>
<dbReference type="SMART" id="SM00938">
    <property type="entry name" value="P-II"/>
    <property type="match status" value="1"/>
</dbReference>
<evidence type="ECO:0000256" key="1">
    <source>
        <dbReference type="RuleBase" id="RU003936"/>
    </source>
</evidence>